<feature type="non-terminal residue" evidence="2">
    <location>
        <position position="104"/>
    </location>
</feature>
<protein>
    <submittedName>
        <fullName evidence="2">Uncharacterized protein</fullName>
    </submittedName>
</protein>
<evidence type="ECO:0000313" key="2">
    <source>
        <dbReference type="EMBL" id="MEQ2202054.1"/>
    </source>
</evidence>
<organism evidence="2 3">
    <name type="scientific">Xenoophorus captivus</name>
    <dbReference type="NCBI Taxonomy" id="1517983"/>
    <lineage>
        <taxon>Eukaryota</taxon>
        <taxon>Metazoa</taxon>
        <taxon>Chordata</taxon>
        <taxon>Craniata</taxon>
        <taxon>Vertebrata</taxon>
        <taxon>Euteleostomi</taxon>
        <taxon>Actinopterygii</taxon>
        <taxon>Neopterygii</taxon>
        <taxon>Teleostei</taxon>
        <taxon>Neoteleostei</taxon>
        <taxon>Acanthomorphata</taxon>
        <taxon>Ovalentaria</taxon>
        <taxon>Atherinomorphae</taxon>
        <taxon>Cyprinodontiformes</taxon>
        <taxon>Goodeidae</taxon>
        <taxon>Xenoophorus</taxon>
    </lineage>
</organism>
<keyword evidence="1" id="KW-1133">Transmembrane helix</keyword>
<dbReference type="EMBL" id="JAHRIN010030463">
    <property type="protein sequence ID" value="MEQ2202054.1"/>
    <property type="molecule type" value="Genomic_DNA"/>
</dbReference>
<reference evidence="2 3" key="1">
    <citation type="submission" date="2021-06" db="EMBL/GenBank/DDBJ databases">
        <authorList>
            <person name="Palmer J.M."/>
        </authorList>
    </citation>
    <scope>NUCLEOTIDE SEQUENCE [LARGE SCALE GENOMIC DNA]</scope>
    <source>
        <strain evidence="2 3">XC_2019</strain>
        <tissue evidence="2">Muscle</tissue>
    </source>
</reference>
<gene>
    <name evidence="2" type="ORF">XENOCAPTIV_023172</name>
</gene>
<keyword evidence="1" id="KW-0472">Membrane</keyword>
<name>A0ABV0R1Q1_9TELE</name>
<dbReference type="Proteomes" id="UP001434883">
    <property type="component" value="Unassembled WGS sequence"/>
</dbReference>
<evidence type="ECO:0000313" key="3">
    <source>
        <dbReference type="Proteomes" id="UP001434883"/>
    </source>
</evidence>
<evidence type="ECO:0000256" key="1">
    <source>
        <dbReference type="SAM" id="Phobius"/>
    </source>
</evidence>
<comment type="caution">
    <text evidence="2">The sequence shown here is derived from an EMBL/GenBank/DDBJ whole genome shotgun (WGS) entry which is preliminary data.</text>
</comment>
<accession>A0ABV0R1Q1</accession>
<feature type="transmembrane region" description="Helical" evidence="1">
    <location>
        <begin position="53"/>
        <end position="73"/>
    </location>
</feature>
<keyword evidence="3" id="KW-1185">Reference proteome</keyword>
<proteinExistence type="predicted"/>
<keyword evidence="1" id="KW-0812">Transmembrane</keyword>
<sequence>MAVCNWSSDHKLNLLKIICTLSPFSWVNPDVSSSVNRGIPPPVSVIKAWQKELVVLTSFSLNAVLFVAVLGFICVSVKRKGCCCFSVKDSAEYSLDQQEMQNPQ</sequence>